<feature type="region of interest" description="Disordered" evidence="1">
    <location>
        <begin position="107"/>
        <end position="140"/>
    </location>
</feature>
<dbReference type="VEuPathDB" id="TriTrypDB:BSAL_93025"/>
<dbReference type="EMBL" id="CYKH01001296">
    <property type="protein sequence ID" value="CUG86417.1"/>
    <property type="molecule type" value="Genomic_DNA"/>
</dbReference>
<dbReference type="AlphaFoldDB" id="A0A0S4J4S9"/>
<gene>
    <name evidence="2" type="ORF">BSAL_93025</name>
</gene>
<name>A0A0S4J4S9_BODSA</name>
<proteinExistence type="predicted"/>
<reference evidence="3" key="1">
    <citation type="submission" date="2015-09" db="EMBL/GenBank/DDBJ databases">
        <authorList>
            <consortium name="Pathogen Informatics"/>
        </authorList>
    </citation>
    <scope>NUCLEOTIDE SEQUENCE [LARGE SCALE GENOMIC DNA]</scope>
    <source>
        <strain evidence="3">Lake Konstanz</strain>
    </source>
</reference>
<evidence type="ECO:0000256" key="1">
    <source>
        <dbReference type="SAM" id="MobiDB-lite"/>
    </source>
</evidence>
<evidence type="ECO:0000313" key="3">
    <source>
        <dbReference type="Proteomes" id="UP000051952"/>
    </source>
</evidence>
<organism evidence="2 3">
    <name type="scientific">Bodo saltans</name>
    <name type="common">Flagellated protozoan</name>
    <dbReference type="NCBI Taxonomy" id="75058"/>
    <lineage>
        <taxon>Eukaryota</taxon>
        <taxon>Discoba</taxon>
        <taxon>Euglenozoa</taxon>
        <taxon>Kinetoplastea</taxon>
        <taxon>Metakinetoplastina</taxon>
        <taxon>Eubodonida</taxon>
        <taxon>Bodonidae</taxon>
        <taxon>Bodo</taxon>
    </lineage>
</organism>
<evidence type="ECO:0000313" key="2">
    <source>
        <dbReference type="EMBL" id="CUG86417.1"/>
    </source>
</evidence>
<feature type="non-terminal residue" evidence="2">
    <location>
        <position position="160"/>
    </location>
</feature>
<protein>
    <submittedName>
        <fullName evidence="2">Bodo-specific multi-copy gene family, putative</fullName>
    </submittedName>
</protein>
<keyword evidence="3" id="KW-1185">Reference proteome</keyword>
<feature type="compositionally biased region" description="Polar residues" evidence="1">
    <location>
        <begin position="129"/>
        <end position="140"/>
    </location>
</feature>
<dbReference type="Proteomes" id="UP000051952">
    <property type="component" value="Unassembled WGS sequence"/>
</dbReference>
<accession>A0A0S4J4S9</accession>
<sequence>MQSLAFLLKTCTKPPPPTEVDGIAYLARHVNNLLSPTMELQERHCNLSALETALSVQNQRVETRNVAYCTSPRGTGKTQFVEWFVFLKRLDAMKFGRVIVRCCDKTSSDKHSRNQPTWISQTMEDRAQPQKTQAPKSDTNSTAAGLCELIRMHVEAVTGH</sequence>